<dbReference type="Gene3D" id="2.40.100.20">
    <property type="match status" value="1"/>
</dbReference>
<proteinExistence type="predicted"/>
<accession>A0A5N7CM15</accession>
<evidence type="ECO:0000313" key="1">
    <source>
        <dbReference type="EMBL" id="KAE8395300.1"/>
    </source>
</evidence>
<sequence length="166" mass="19214">MTATVKMHGLNPTLVNFFWDTLPFRSLQTHALVSGDHLYHRVLPEALIYSNPQYNVPGRADEPNGSVFLSKLQHLAIKYDPVTESHPAARCANIIPEDLEKLRWVGHELWRCQYETKQPIEVVLWDTSMLEPDPKTLSLRLQRTDVTRGVKALVEEVHKEVIYWLF</sequence>
<evidence type="ECO:0008006" key="2">
    <source>
        <dbReference type="Google" id="ProtNLM"/>
    </source>
</evidence>
<name>A0A5N7CM15_PETAA</name>
<protein>
    <recommendedName>
        <fullName evidence="2">Cucumopine synthase C-terminal helical bundle domain-containing protein</fullName>
    </recommendedName>
</protein>
<dbReference type="AlphaFoldDB" id="A0A5N7CM15"/>
<dbReference type="OrthoDB" id="4299926at2759"/>
<gene>
    <name evidence="1" type="ORF">BDV23DRAFT_178821</name>
</gene>
<dbReference type="EMBL" id="ML735219">
    <property type="protein sequence ID" value="KAE8395300.1"/>
    <property type="molecule type" value="Genomic_DNA"/>
</dbReference>
<reference evidence="1" key="1">
    <citation type="submission" date="2019-04" db="EMBL/GenBank/DDBJ databases">
        <title>Friends and foes A comparative genomics studyof 23 Aspergillus species from section Flavi.</title>
        <authorList>
            <consortium name="DOE Joint Genome Institute"/>
            <person name="Kjaerbolling I."/>
            <person name="Vesth T."/>
            <person name="Frisvad J.C."/>
            <person name="Nybo J.L."/>
            <person name="Theobald S."/>
            <person name="Kildgaard S."/>
            <person name="Isbrandt T."/>
            <person name="Kuo A."/>
            <person name="Sato A."/>
            <person name="Lyhne E.K."/>
            <person name="Kogle M.E."/>
            <person name="Wiebenga A."/>
            <person name="Kun R.S."/>
            <person name="Lubbers R.J."/>
            <person name="Makela M.R."/>
            <person name="Barry K."/>
            <person name="Chovatia M."/>
            <person name="Clum A."/>
            <person name="Daum C."/>
            <person name="Haridas S."/>
            <person name="He G."/>
            <person name="LaButti K."/>
            <person name="Lipzen A."/>
            <person name="Mondo S."/>
            <person name="Riley R."/>
            <person name="Salamov A."/>
            <person name="Simmons B.A."/>
            <person name="Magnuson J.K."/>
            <person name="Henrissat B."/>
            <person name="Mortensen U.H."/>
            <person name="Larsen T.O."/>
            <person name="Devries R.P."/>
            <person name="Grigoriev I.V."/>
            <person name="Machida M."/>
            <person name="Baker S.E."/>
            <person name="Andersen M.R."/>
        </authorList>
    </citation>
    <scope>NUCLEOTIDE SEQUENCE [LARGE SCALE GENOMIC DNA]</scope>
    <source>
        <strain evidence="1">IBT 14317</strain>
    </source>
</reference>
<dbReference type="Proteomes" id="UP000326877">
    <property type="component" value="Unassembled WGS sequence"/>
</dbReference>
<organism evidence="1">
    <name type="scientific">Petromyces alliaceus</name>
    <name type="common">Aspergillus alliaceus</name>
    <dbReference type="NCBI Taxonomy" id="209559"/>
    <lineage>
        <taxon>Eukaryota</taxon>
        <taxon>Fungi</taxon>
        <taxon>Dikarya</taxon>
        <taxon>Ascomycota</taxon>
        <taxon>Pezizomycotina</taxon>
        <taxon>Eurotiomycetes</taxon>
        <taxon>Eurotiomycetidae</taxon>
        <taxon>Eurotiales</taxon>
        <taxon>Aspergillaceae</taxon>
        <taxon>Aspergillus</taxon>
        <taxon>Aspergillus subgen. Circumdati</taxon>
    </lineage>
</organism>